<evidence type="ECO:0000256" key="1">
    <source>
        <dbReference type="SAM" id="MobiDB-lite"/>
    </source>
</evidence>
<feature type="compositionally biased region" description="Low complexity" evidence="1">
    <location>
        <begin position="304"/>
        <end position="320"/>
    </location>
</feature>
<comment type="caution">
    <text evidence="3">The sequence shown here is derived from an EMBL/GenBank/DDBJ whole genome shotgun (WGS) entry which is preliminary data.</text>
</comment>
<gene>
    <name evidence="3" type="ORF">QBC33DRAFT_216050</name>
</gene>
<name>A0AAJ0C8U5_9PEZI</name>
<organism evidence="3 4">
    <name type="scientific">Phialemonium atrogriseum</name>
    <dbReference type="NCBI Taxonomy" id="1093897"/>
    <lineage>
        <taxon>Eukaryota</taxon>
        <taxon>Fungi</taxon>
        <taxon>Dikarya</taxon>
        <taxon>Ascomycota</taxon>
        <taxon>Pezizomycotina</taxon>
        <taxon>Sordariomycetes</taxon>
        <taxon>Sordariomycetidae</taxon>
        <taxon>Cephalothecales</taxon>
        <taxon>Cephalothecaceae</taxon>
        <taxon>Phialemonium</taxon>
    </lineage>
</organism>
<feature type="transmembrane region" description="Helical" evidence="2">
    <location>
        <begin position="29"/>
        <end position="47"/>
    </location>
</feature>
<reference evidence="3" key="1">
    <citation type="submission" date="2023-06" db="EMBL/GenBank/DDBJ databases">
        <title>Genome-scale phylogeny and comparative genomics of the fungal order Sordariales.</title>
        <authorList>
            <consortium name="Lawrence Berkeley National Laboratory"/>
            <person name="Hensen N."/>
            <person name="Bonometti L."/>
            <person name="Westerberg I."/>
            <person name="Brannstrom I.O."/>
            <person name="Guillou S."/>
            <person name="Cros-Aarteil S."/>
            <person name="Calhoun S."/>
            <person name="Haridas S."/>
            <person name="Kuo A."/>
            <person name="Mondo S."/>
            <person name="Pangilinan J."/>
            <person name="Riley R."/>
            <person name="Labutti K."/>
            <person name="Andreopoulos B."/>
            <person name="Lipzen A."/>
            <person name="Chen C."/>
            <person name="Yanf M."/>
            <person name="Daum C."/>
            <person name="Ng V."/>
            <person name="Clum A."/>
            <person name="Steindorff A."/>
            <person name="Ohm R."/>
            <person name="Martin F."/>
            <person name="Silar P."/>
            <person name="Natvig D."/>
            <person name="Lalanne C."/>
            <person name="Gautier V."/>
            <person name="Ament-Velasquez S.L."/>
            <person name="Kruys A."/>
            <person name="Hutchinson M.I."/>
            <person name="Powell A.J."/>
            <person name="Barry K."/>
            <person name="Miller A.N."/>
            <person name="Grigoriev I.V."/>
            <person name="Debuchy R."/>
            <person name="Gladieux P."/>
            <person name="Thoren M.H."/>
            <person name="Johannesson H."/>
        </authorList>
    </citation>
    <scope>NUCLEOTIDE SEQUENCE</scope>
    <source>
        <strain evidence="3">8032-3</strain>
    </source>
</reference>
<dbReference type="Proteomes" id="UP001244011">
    <property type="component" value="Unassembled WGS sequence"/>
</dbReference>
<accession>A0AAJ0C8U5</accession>
<dbReference type="RefSeq" id="XP_060286992.1">
    <property type="nucleotide sequence ID" value="XM_060422730.1"/>
</dbReference>
<feature type="region of interest" description="Disordered" evidence="1">
    <location>
        <begin position="304"/>
        <end position="376"/>
    </location>
</feature>
<keyword evidence="2" id="KW-0812">Transmembrane</keyword>
<dbReference type="EMBL" id="MU838999">
    <property type="protein sequence ID" value="KAK1770779.1"/>
    <property type="molecule type" value="Genomic_DNA"/>
</dbReference>
<proteinExistence type="predicted"/>
<dbReference type="AlphaFoldDB" id="A0AAJ0C8U5"/>
<feature type="compositionally biased region" description="Low complexity" evidence="1">
    <location>
        <begin position="174"/>
        <end position="189"/>
    </location>
</feature>
<dbReference type="GeneID" id="85305917"/>
<evidence type="ECO:0000313" key="4">
    <source>
        <dbReference type="Proteomes" id="UP001244011"/>
    </source>
</evidence>
<evidence type="ECO:0000256" key="2">
    <source>
        <dbReference type="SAM" id="Phobius"/>
    </source>
</evidence>
<feature type="compositionally biased region" description="Pro residues" evidence="1">
    <location>
        <begin position="360"/>
        <end position="374"/>
    </location>
</feature>
<keyword evidence="4" id="KW-1185">Reference proteome</keyword>
<keyword evidence="2" id="KW-1133">Transmembrane helix</keyword>
<evidence type="ECO:0000313" key="3">
    <source>
        <dbReference type="EMBL" id="KAK1770779.1"/>
    </source>
</evidence>
<keyword evidence="2" id="KW-0472">Membrane</keyword>
<feature type="compositionally biased region" description="Low complexity" evidence="1">
    <location>
        <begin position="227"/>
        <end position="238"/>
    </location>
</feature>
<feature type="compositionally biased region" description="Pro residues" evidence="1">
    <location>
        <begin position="255"/>
        <end position="264"/>
    </location>
</feature>
<feature type="compositionally biased region" description="Low complexity" evidence="1">
    <location>
        <begin position="337"/>
        <end position="359"/>
    </location>
</feature>
<sequence>MPALQLPPDSSVTSKPGSSHQQSLLFHPHIYVALAVLAVVLVLRFIFRRLPKSFCLWSDRSVQFRARQPGSSKDSGSCDWDSSAPASATVISRSSLPFQAPIFEKEAQTVWAAGLLDPPASPARIGFVAVPGMGGQLKDQSRSRGVSTGATDSRQQPPPLSAHGLRPERRISRSPRASRAPSSSRTRSTCSDGPSDGRGSAMADDSRPGLLQPGSMSGDGVLEQHFGGDNTGLAAAAAGGSGLDLDRAAPRQFSRPPPPPPLTPPTLSTAMFAFEDRRPHYAVSIPPQLDTSFIHQPNPDYIASSTSAELSSSPTSVVTTPRRRSYTKTVPIGIPISSGSASSPRSQDSSASSEPFSPSSYPPTSPRLPPPPPSLFDDFRYEHDGQPQEIDLQGEIISVMDDAGHGWKRHTRVYGGGVCLACMAAGGQGGFYGDKVPPEERR</sequence>
<feature type="compositionally biased region" description="Polar residues" evidence="1">
    <location>
        <begin position="143"/>
        <end position="155"/>
    </location>
</feature>
<protein>
    <submittedName>
        <fullName evidence="3">Uncharacterized protein</fullName>
    </submittedName>
</protein>
<feature type="region of interest" description="Disordered" evidence="1">
    <location>
        <begin position="132"/>
        <end position="267"/>
    </location>
</feature>